<feature type="transmembrane region" description="Helical" evidence="1">
    <location>
        <begin position="6"/>
        <end position="32"/>
    </location>
</feature>
<evidence type="ECO:0000313" key="4">
    <source>
        <dbReference type="Proteomes" id="UP000175691"/>
    </source>
</evidence>
<evidence type="ECO:0000256" key="1">
    <source>
        <dbReference type="SAM" id="Phobius"/>
    </source>
</evidence>
<feature type="transmembrane region" description="Helical" evidence="1">
    <location>
        <begin position="162"/>
        <end position="189"/>
    </location>
</feature>
<dbReference type="RefSeq" id="WP_070123711.1">
    <property type="nucleotide sequence ID" value="NZ_MDHN01000007.1"/>
</dbReference>
<reference evidence="3 4" key="1">
    <citation type="submission" date="2016-08" db="EMBL/GenBank/DDBJ databases">
        <authorList>
            <person name="Seilhamer J.J."/>
        </authorList>
    </citation>
    <scope>NUCLEOTIDE SEQUENCE [LARGE SCALE GENOMIC DNA]</scope>
    <source>
        <strain evidence="3 4">KCTC 42603</strain>
    </source>
</reference>
<protein>
    <submittedName>
        <fullName evidence="3">Cytochrome biogenesis protein</fullName>
    </submittedName>
</protein>
<dbReference type="EMBL" id="MDHN01000007">
    <property type="protein sequence ID" value="OFC72181.1"/>
    <property type="molecule type" value="Genomic_DNA"/>
</dbReference>
<dbReference type="OrthoDB" id="9798690at2"/>
<feature type="transmembrane region" description="Helical" evidence="1">
    <location>
        <begin position="201"/>
        <end position="218"/>
    </location>
</feature>
<evidence type="ECO:0000313" key="3">
    <source>
        <dbReference type="EMBL" id="OFC72181.1"/>
    </source>
</evidence>
<proteinExistence type="predicted"/>
<dbReference type="Pfam" id="PF13386">
    <property type="entry name" value="DsbD_2"/>
    <property type="match status" value="1"/>
</dbReference>
<gene>
    <name evidence="3" type="ORF">BFC18_04290</name>
</gene>
<keyword evidence="1" id="KW-0472">Membrane</keyword>
<organism evidence="3 4">
    <name type="scientific">Alteromonas confluentis</name>
    <dbReference type="NCBI Taxonomy" id="1656094"/>
    <lineage>
        <taxon>Bacteria</taxon>
        <taxon>Pseudomonadati</taxon>
        <taxon>Pseudomonadota</taxon>
        <taxon>Gammaproteobacteria</taxon>
        <taxon>Alteromonadales</taxon>
        <taxon>Alteromonadaceae</taxon>
        <taxon>Alteromonas/Salinimonas group</taxon>
        <taxon>Alteromonas</taxon>
    </lineage>
</organism>
<dbReference type="PANTHER" id="PTHR42208">
    <property type="entry name" value="HEAVY METAL TRANSPORTER-RELATED"/>
    <property type="match status" value="1"/>
</dbReference>
<dbReference type="STRING" id="1656094.BFC18_04290"/>
<name>A0A1E7ZF96_9ALTE</name>
<dbReference type="Proteomes" id="UP000175691">
    <property type="component" value="Unassembled WGS sequence"/>
</dbReference>
<dbReference type="AlphaFoldDB" id="A0A1E7ZF96"/>
<accession>A0A1E7ZF96</accession>
<dbReference type="InterPro" id="IPR039447">
    <property type="entry name" value="UreH-like_TM_dom"/>
</dbReference>
<feature type="transmembrane region" description="Helical" evidence="1">
    <location>
        <begin position="133"/>
        <end position="156"/>
    </location>
</feature>
<keyword evidence="4" id="KW-1185">Reference proteome</keyword>
<sequence>MSEFSFLSAFLVGIAGGVHCIGMCGGVSIALSGAIPKNANGFPYALAYNFGRITSYILAGAITGAVAQIAKKYLPLSGPILAILSGIMLLSMACYLGNWWRGIARIEKLGGHLWKSIQPVAKRFLPFRSPLSAIPYGMIWGWLPCGLVYSTLTWALASGTAFSGAVIMAGFGLGTLPALLATWAGANWVLKGFRQPMVRQLIALSLLIYALYILWRAVSSF</sequence>
<keyword evidence="1" id="KW-1133">Transmembrane helix</keyword>
<evidence type="ECO:0000259" key="2">
    <source>
        <dbReference type="Pfam" id="PF13386"/>
    </source>
</evidence>
<feature type="transmembrane region" description="Helical" evidence="1">
    <location>
        <begin position="76"/>
        <end position="96"/>
    </location>
</feature>
<feature type="domain" description="Urease accessory protein UreH-like transmembrane" evidence="2">
    <location>
        <begin position="9"/>
        <end position="211"/>
    </location>
</feature>
<comment type="caution">
    <text evidence="3">The sequence shown here is derived from an EMBL/GenBank/DDBJ whole genome shotgun (WGS) entry which is preliminary data.</text>
</comment>
<dbReference type="PANTHER" id="PTHR42208:SF1">
    <property type="entry name" value="HEAVY METAL TRANSPORTER"/>
    <property type="match status" value="1"/>
</dbReference>
<feature type="transmembrane region" description="Helical" evidence="1">
    <location>
        <begin position="53"/>
        <end position="70"/>
    </location>
</feature>
<keyword evidence="1" id="KW-0812">Transmembrane</keyword>